<dbReference type="RefSeq" id="WP_090769867.1">
    <property type="nucleotide sequence ID" value="NZ_FNFB01000018.1"/>
</dbReference>
<dbReference type="InterPro" id="IPR028098">
    <property type="entry name" value="Glyco_trans_4-like_N"/>
</dbReference>
<dbReference type="AlphaFoldDB" id="A0A1G9IN43"/>
<dbReference type="Pfam" id="PF13439">
    <property type="entry name" value="Glyco_transf_4"/>
    <property type="match status" value="1"/>
</dbReference>
<dbReference type="InterPro" id="IPR001296">
    <property type="entry name" value="Glyco_trans_1"/>
</dbReference>
<gene>
    <name evidence="5" type="ORF">SAMN05421874_118123</name>
</gene>
<evidence type="ECO:0000259" key="3">
    <source>
        <dbReference type="Pfam" id="PF00534"/>
    </source>
</evidence>
<protein>
    <submittedName>
        <fullName evidence="5">Glycosyltransferase involved in cell wall bisynthesis</fullName>
    </submittedName>
</protein>
<dbReference type="GO" id="GO:0016757">
    <property type="term" value="F:glycosyltransferase activity"/>
    <property type="evidence" value="ECO:0007669"/>
    <property type="project" value="UniProtKB-KW"/>
</dbReference>
<dbReference type="EMBL" id="FNFB01000018">
    <property type="protein sequence ID" value="SDL26688.1"/>
    <property type="molecule type" value="Genomic_DNA"/>
</dbReference>
<dbReference type="STRING" id="683260.SAMN05421874_118123"/>
<feature type="domain" description="Glycosyltransferase subfamily 4-like N-terminal" evidence="4">
    <location>
        <begin position="14"/>
        <end position="168"/>
    </location>
</feature>
<sequence length="355" mass="39025">MSVVFTCLDADTLGGVQRVTHTLAQGLAERGHEVHVVGLHRSARPFPYVESPRYHRHVVSRAARRTDGGRLARMREDRRLRRLFDTVGAGYAVMTTPAVVTRVVGLLPGTFRRIGQYHGSYDHARGCRHLAAIRRHYPDLHQAVFLSEDDAARFAEHALLPNAWTLPNPLATWPDTTSTLDAPRVLGVGRLEGVKRFDRLISAFARCGAPPPWQLHLVGDGGERERLRAHAEREGVADRVVFRGAVPAARMPEEYLGAAVVGLTSEHEGLPVVLLEAGAHGVPSVAFDVSGGVRSAGPVLVPPRDVDAFAAELGRLVGDRQERARLGAEARARAEAFRLDHVLDRWESMFAHIDR</sequence>
<dbReference type="Proteomes" id="UP000198683">
    <property type="component" value="Unassembled WGS sequence"/>
</dbReference>
<accession>A0A1G9IN43</accession>
<dbReference type="Gene3D" id="3.40.50.2000">
    <property type="entry name" value="Glycogen Phosphorylase B"/>
    <property type="match status" value="2"/>
</dbReference>
<keyword evidence="2 5" id="KW-0808">Transferase</keyword>
<keyword evidence="6" id="KW-1185">Reference proteome</keyword>
<dbReference type="OrthoDB" id="570545at2"/>
<evidence type="ECO:0000256" key="1">
    <source>
        <dbReference type="ARBA" id="ARBA00022676"/>
    </source>
</evidence>
<evidence type="ECO:0000259" key="4">
    <source>
        <dbReference type="Pfam" id="PF13439"/>
    </source>
</evidence>
<feature type="domain" description="Glycosyl transferase family 1" evidence="3">
    <location>
        <begin position="181"/>
        <end position="332"/>
    </location>
</feature>
<keyword evidence="1" id="KW-0328">Glycosyltransferase</keyword>
<dbReference type="SUPFAM" id="SSF53756">
    <property type="entry name" value="UDP-Glycosyltransferase/glycogen phosphorylase"/>
    <property type="match status" value="1"/>
</dbReference>
<evidence type="ECO:0000313" key="5">
    <source>
        <dbReference type="EMBL" id="SDL26688.1"/>
    </source>
</evidence>
<organism evidence="5 6">
    <name type="scientific">Nonomuraea maritima</name>
    <dbReference type="NCBI Taxonomy" id="683260"/>
    <lineage>
        <taxon>Bacteria</taxon>
        <taxon>Bacillati</taxon>
        <taxon>Actinomycetota</taxon>
        <taxon>Actinomycetes</taxon>
        <taxon>Streptosporangiales</taxon>
        <taxon>Streptosporangiaceae</taxon>
        <taxon>Nonomuraea</taxon>
    </lineage>
</organism>
<name>A0A1G9IN43_9ACTN</name>
<proteinExistence type="predicted"/>
<dbReference type="Pfam" id="PF00534">
    <property type="entry name" value="Glycos_transf_1"/>
    <property type="match status" value="1"/>
</dbReference>
<evidence type="ECO:0000313" key="6">
    <source>
        <dbReference type="Proteomes" id="UP000198683"/>
    </source>
</evidence>
<evidence type="ECO:0000256" key="2">
    <source>
        <dbReference type="ARBA" id="ARBA00022679"/>
    </source>
</evidence>
<reference evidence="5 6" key="1">
    <citation type="submission" date="2016-10" db="EMBL/GenBank/DDBJ databases">
        <authorList>
            <person name="de Groot N.N."/>
        </authorList>
    </citation>
    <scope>NUCLEOTIDE SEQUENCE [LARGE SCALE GENOMIC DNA]</scope>
    <source>
        <strain evidence="5 6">CGMCC 4.5681</strain>
    </source>
</reference>
<dbReference type="PANTHER" id="PTHR12526">
    <property type="entry name" value="GLYCOSYLTRANSFERASE"/>
    <property type="match status" value="1"/>
</dbReference>